<accession>A0A6N3EXR6</accession>
<name>A0A6N3EXR6_ENTFC</name>
<organism evidence="1">
    <name type="scientific">Enterococcus faecium</name>
    <name type="common">Streptococcus faecium</name>
    <dbReference type="NCBI Taxonomy" id="1352"/>
    <lineage>
        <taxon>Bacteria</taxon>
        <taxon>Bacillati</taxon>
        <taxon>Bacillota</taxon>
        <taxon>Bacilli</taxon>
        <taxon>Lactobacillales</taxon>
        <taxon>Enterococcaceae</taxon>
        <taxon>Enterococcus</taxon>
    </lineage>
</organism>
<reference evidence="1" key="1">
    <citation type="submission" date="2019-11" db="EMBL/GenBank/DDBJ databases">
        <authorList>
            <person name="Feng L."/>
        </authorList>
    </citation>
    <scope>NUCLEOTIDE SEQUENCE</scope>
    <source>
        <strain evidence="1">EFaeciumLFYP64</strain>
    </source>
</reference>
<sequence length="68" mass="7795">MSAILLIPIYEPTENTVFFINQLAQSVNVPIIIVDDGSGKTYQKLFQRMEHPNITKISYLTTKARDMH</sequence>
<evidence type="ECO:0000313" key="1">
    <source>
        <dbReference type="EMBL" id="VYU44749.1"/>
    </source>
</evidence>
<evidence type="ECO:0008006" key="2">
    <source>
        <dbReference type="Google" id="ProtNLM"/>
    </source>
</evidence>
<protein>
    <recommendedName>
        <fullName evidence="2">Glycosyl transferase family 2</fullName>
    </recommendedName>
</protein>
<dbReference type="AlphaFoldDB" id="A0A6N3EXR6"/>
<dbReference type="RefSeq" id="WP_231601428.1">
    <property type="nucleotide sequence ID" value="NZ_CACRTQ010000059.1"/>
</dbReference>
<dbReference type="EMBL" id="CACRTQ010000059">
    <property type="protein sequence ID" value="VYU44749.1"/>
    <property type="molecule type" value="Genomic_DNA"/>
</dbReference>
<gene>
    <name evidence="1" type="ORF">EFLFYP64_02323</name>
</gene>
<proteinExistence type="predicted"/>